<evidence type="ECO:0000313" key="2">
    <source>
        <dbReference type="Proteomes" id="UP000299102"/>
    </source>
</evidence>
<dbReference type="EMBL" id="BGZK01001235">
    <property type="protein sequence ID" value="GBP75082.1"/>
    <property type="molecule type" value="Genomic_DNA"/>
</dbReference>
<dbReference type="Proteomes" id="UP000299102">
    <property type="component" value="Unassembled WGS sequence"/>
</dbReference>
<evidence type="ECO:0000313" key="1">
    <source>
        <dbReference type="EMBL" id="GBP75082.1"/>
    </source>
</evidence>
<proteinExistence type="predicted"/>
<gene>
    <name evidence="1" type="ORF">EVAR_49253_1</name>
</gene>
<dbReference type="AlphaFoldDB" id="A0A4C1YJT1"/>
<sequence length="100" mass="11354">MVHAALSFRAFVVALRVPTLKIVFGSIRSRSELFDILSSSKYVQSGANENRCIPENKGRYWPEALVSPTTDVDIVISVLYPVKEITRKCRLKELLMEIEL</sequence>
<reference evidence="1 2" key="1">
    <citation type="journal article" date="2019" name="Commun. Biol.">
        <title>The bagworm genome reveals a unique fibroin gene that provides high tensile strength.</title>
        <authorList>
            <person name="Kono N."/>
            <person name="Nakamura H."/>
            <person name="Ohtoshi R."/>
            <person name="Tomita M."/>
            <person name="Numata K."/>
            <person name="Arakawa K."/>
        </authorList>
    </citation>
    <scope>NUCLEOTIDE SEQUENCE [LARGE SCALE GENOMIC DNA]</scope>
</reference>
<comment type="caution">
    <text evidence="1">The sequence shown here is derived from an EMBL/GenBank/DDBJ whole genome shotgun (WGS) entry which is preliminary data.</text>
</comment>
<accession>A0A4C1YJT1</accession>
<name>A0A4C1YJT1_EUMVA</name>
<organism evidence="1 2">
    <name type="scientific">Eumeta variegata</name>
    <name type="common">Bagworm moth</name>
    <name type="synonym">Eumeta japonica</name>
    <dbReference type="NCBI Taxonomy" id="151549"/>
    <lineage>
        <taxon>Eukaryota</taxon>
        <taxon>Metazoa</taxon>
        <taxon>Ecdysozoa</taxon>
        <taxon>Arthropoda</taxon>
        <taxon>Hexapoda</taxon>
        <taxon>Insecta</taxon>
        <taxon>Pterygota</taxon>
        <taxon>Neoptera</taxon>
        <taxon>Endopterygota</taxon>
        <taxon>Lepidoptera</taxon>
        <taxon>Glossata</taxon>
        <taxon>Ditrysia</taxon>
        <taxon>Tineoidea</taxon>
        <taxon>Psychidae</taxon>
        <taxon>Oiketicinae</taxon>
        <taxon>Eumeta</taxon>
    </lineage>
</organism>
<protein>
    <submittedName>
        <fullName evidence="1">Uncharacterized protein</fullName>
    </submittedName>
</protein>
<keyword evidence="2" id="KW-1185">Reference proteome</keyword>